<evidence type="ECO:0000259" key="11">
    <source>
        <dbReference type="Pfam" id="PF24877"/>
    </source>
</evidence>
<dbReference type="PANTHER" id="PTHR43661:SF1">
    <property type="entry name" value="PHOSPHOGLUCONATE DEHYDRATASE"/>
    <property type="match status" value="1"/>
</dbReference>
<keyword evidence="7 12" id="KW-0456">Lyase</keyword>
<dbReference type="GO" id="GO:0004456">
    <property type="term" value="F:phosphogluconate dehydratase activity"/>
    <property type="evidence" value="ECO:0007669"/>
    <property type="project" value="UniProtKB-EC"/>
</dbReference>
<evidence type="ECO:0000256" key="8">
    <source>
        <dbReference type="ARBA" id="ARBA00023277"/>
    </source>
</evidence>
<feature type="domain" description="Dihydroxy-acid/6-phosphogluconate dehydratase N-terminal" evidence="10">
    <location>
        <begin position="68"/>
        <end position="380"/>
    </location>
</feature>
<dbReference type="Pfam" id="PF00920">
    <property type="entry name" value="ILVD_EDD_N"/>
    <property type="match status" value="1"/>
</dbReference>
<dbReference type="SUPFAM" id="SSF52016">
    <property type="entry name" value="LeuD/IlvD-like"/>
    <property type="match status" value="1"/>
</dbReference>
<reference evidence="12 13" key="1">
    <citation type="submission" date="2023-01" db="EMBL/GenBank/DDBJ databases">
        <title>Vibrio sp. KJ40-1 sp.nov, isolated from marine algae.</title>
        <authorList>
            <person name="Butt M."/>
            <person name="Kim J.M.J."/>
            <person name="Jeon C.O.C."/>
        </authorList>
    </citation>
    <scope>NUCLEOTIDE SEQUENCE [LARGE SCALE GENOMIC DNA]</scope>
    <source>
        <strain evidence="12 13">KJ40-1</strain>
    </source>
</reference>
<evidence type="ECO:0000256" key="2">
    <source>
        <dbReference type="ARBA" id="ARBA00022485"/>
    </source>
</evidence>
<keyword evidence="2" id="KW-0004">4Fe-4S</keyword>
<dbReference type="PROSITE" id="PS00886">
    <property type="entry name" value="ILVD_EDD_1"/>
    <property type="match status" value="1"/>
</dbReference>
<accession>A0ABT4YMI0</accession>
<dbReference type="Proteomes" id="UP001210678">
    <property type="component" value="Unassembled WGS sequence"/>
</dbReference>
<comment type="caution">
    <text evidence="12">The sequence shown here is derived from an EMBL/GenBank/DDBJ whole genome shotgun (WGS) entry which is preliminary data.</text>
</comment>
<dbReference type="InterPro" id="IPR004786">
    <property type="entry name" value="6-phosphgluc_deHydtase"/>
</dbReference>
<organism evidence="12 13">
    <name type="scientific">Vibrio algarum</name>
    <dbReference type="NCBI Taxonomy" id="3020714"/>
    <lineage>
        <taxon>Bacteria</taxon>
        <taxon>Pseudomonadati</taxon>
        <taxon>Pseudomonadota</taxon>
        <taxon>Gammaproteobacteria</taxon>
        <taxon>Vibrionales</taxon>
        <taxon>Vibrionaceae</taxon>
        <taxon>Vibrio</taxon>
    </lineage>
</organism>
<sequence length="600" mass="64511">MTINSVIFEVKQNIKKRSFETRSRYLYTIENQAKKGKIRGKLACGNLAHTVAASTNEEKHSILDFTKVNLAIVTSYNDMVSAHTPYLEYPNIIKKSLSLLGNTAQVAGGVPAMCDGITQGNDGMELSLFSRDLIAQSTAISLSHNTFDGTLLLGVCDKIAPGQLIGALAFGHLPCAFVPTGPMPTGVSNSEKVSTRQKFVAGELDKTALQDMECKAYHSSGTCTFYGTANTNQLVMEAMGLMLPGSAFVPPESPLRDKLTEKISTHIATSSTIQYGKKALAKVVDEKSVVNGLVALLASGGSTNHTIHLVATARAAGWIVTWDDINTLSQVVPLLVNMYPNGNADINAFHQAGGVPCLMNILNQRDLIFMDANPVYGSMLDYLTSPYLDSDNQLCFSKSSLSKDEKIIASHSTSFSTQGGLKVLSGNLGRGIMKVSAVDFTDQIITAPATVFNSQHDVVKAYQQGLFKEDTVIVVRNNGPAANGMPELHKLMPIMGNLMKRGLKVALLTDGRLSGASGKVPAVIHITPEAKRGGLISKLVNGDLVEINGQTGLVNVLADINHRVPEPFDNEHELFGSGRELFNLYRQNISSAEEGASIFY</sequence>
<gene>
    <name evidence="12" type="primary">edd</name>
    <name evidence="12" type="ORF">PGX00_02245</name>
</gene>
<dbReference type="InterPro" id="IPR020558">
    <property type="entry name" value="DiOHA_6PGluconate_deHydtase_CS"/>
</dbReference>
<keyword evidence="8" id="KW-0119">Carbohydrate metabolism</keyword>
<evidence type="ECO:0000256" key="5">
    <source>
        <dbReference type="ARBA" id="ARBA00023014"/>
    </source>
</evidence>
<evidence type="ECO:0000256" key="1">
    <source>
        <dbReference type="ARBA" id="ARBA00006486"/>
    </source>
</evidence>
<comment type="similarity">
    <text evidence="1">Belongs to the IlvD/Edd family.</text>
</comment>
<dbReference type="EMBL" id="JAQLOI010000001">
    <property type="protein sequence ID" value="MDB1122612.1"/>
    <property type="molecule type" value="Genomic_DNA"/>
</dbReference>
<proteinExistence type="inferred from homology"/>
<keyword evidence="5" id="KW-0411">Iron-sulfur</keyword>
<dbReference type="RefSeq" id="WP_272132523.1">
    <property type="nucleotide sequence ID" value="NZ_JAQLOI010000001.1"/>
</dbReference>
<keyword evidence="6" id="KW-0311">Gluconate utilization</keyword>
<dbReference type="SUPFAM" id="SSF143975">
    <property type="entry name" value="IlvD/EDD N-terminal domain-like"/>
    <property type="match status" value="1"/>
</dbReference>
<evidence type="ECO:0000313" key="13">
    <source>
        <dbReference type="Proteomes" id="UP001210678"/>
    </source>
</evidence>
<evidence type="ECO:0000256" key="9">
    <source>
        <dbReference type="NCBIfam" id="TIGR01196"/>
    </source>
</evidence>
<dbReference type="Pfam" id="PF24877">
    <property type="entry name" value="ILV_EDD_C"/>
    <property type="match status" value="1"/>
</dbReference>
<dbReference type="InterPro" id="IPR000581">
    <property type="entry name" value="ILV_EDD_N"/>
</dbReference>
<feature type="domain" description="Dihydroxy-acid/6-phosphogluconate dehydratase C-terminal" evidence="11">
    <location>
        <begin position="406"/>
        <end position="596"/>
    </location>
</feature>
<dbReference type="InterPro" id="IPR056740">
    <property type="entry name" value="ILV_EDD_C"/>
</dbReference>
<evidence type="ECO:0000256" key="3">
    <source>
        <dbReference type="ARBA" id="ARBA00022723"/>
    </source>
</evidence>
<keyword evidence="13" id="KW-1185">Reference proteome</keyword>
<name>A0ABT4YMI0_9VIBR</name>
<dbReference type="NCBIfam" id="TIGR01196">
    <property type="entry name" value="edd"/>
    <property type="match status" value="1"/>
</dbReference>
<evidence type="ECO:0000259" key="10">
    <source>
        <dbReference type="Pfam" id="PF00920"/>
    </source>
</evidence>
<evidence type="ECO:0000313" key="12">
    <source>
        <dbReference type="EMBL" id="MDB1122612.1"/>
    </source>
</evidence>
<dbReference type="InterPro" id="IPR042096">
    <property type="entry name" value="Dihydro-acid_dehy_C"/>
</dbReference>
<dbReference type="PROSITE" id="PS00887">
    <property type="entry name" value="ILVD_EDD_2"/>
    <property type="match status" value="1"/>
</dbReference>
<dbReference type="EC" id="4.2.1.12" evidence="9"/>
<keyword evidence="3" id="KW-0479">Metal-binding</keyword>
<dbReference type="PANTHER" id="PTHR43661">
    <property type="entry name" value="D-XYLONATE DEHYDRATASE"/>
    <property type="match status" value="1"/>
</dbReference>
<dbReference type="Gene3D" id="3.50.30.80">
    <property type="entry name" value="IlvD/EDD C-terminal domain-like"/>
    <property type="match status" value="1"/>
</dbReference>
<keyword evidence="4" id="KW-0408">Iron</keyword>
<dbReference type="InterPro" id="IPR037237">
    <property type="entry name" value="IlvD/EDD_N"/>
</dbReference>
<evidence type="ECO:0000256" key="6">
    <source>
        <dbReference type="ARBA" id="ARBA00023064"/>
    </source>
</evidence>
<protein>
    <recommendedName>
        <fullName evidence="9">Phosphogluconate dehydratase</fullName>
        <ecNumber evidence="9">4.2.1.12</ecNumber>
    </recommendedName>
</protein>
<evidence type="ECO:0000256" key="7">
    <source>
        <dbReference type="ARBA" id="ARBA00023239"/>
    </source>
</evidence>
<evidence type="ECO:0000256" key="4">
    <source>
        <dbReference type="ARBA" id="ARBA00023004"/>
    </source>
</evidence>